<dbReference type="EMBL" id="LNYX01000031">
    <property type="protein sequence ID" value="KTD61527.1"/>
    <property type="molecule type" value="Genomic_DNA"/>
</dbReference>
<dbReference type="AlphaFoldDB" id="A0A0W0YXC5"/>
<accession>A0A0W0YXC5</accession>
<protein>
    <submittedName>
        <fullName evidence="2">Uncharacterized protein</fullName>
    </submittedName>
</protein>
<evidence type="ECO:0000313" key="2">
    <source>
        <dbReference type="EMBL" id="KTD61527.1"/>
    </source>
</evidence>
<sequence>MKVRLKKNIVFLLVFCLSQTGVTLAARLEDNKLTITNINPLVSPETYFNNHKDTISVIPDGTGVQILFFADEHYYLLAGPRSQRLLTLNGGKIEDTSAPFLQQLQEEMNEETFGLVRIKKNGKHFVLIIDHHTYPLQIINKKTMIQEAPGRFAYVTFTGLVSTVTKEQLTELANQLTPTAVFWEKAGSFLFQRVQEAPQDHRFMVYWQAQQSALNTLLSELTMEYDRLMQNGELLISPQQAFEVTSLDAAWETLRTLNSFAQLKYCFQNTVGRYSERKGYFVIDAKDLLAAANTGQPVKDINGRTVSDGIFNIDAVKRVFPLVMQENAPNVGSAE</sequence>
<comment type="caution">
    <text evidence="2">The sequence shown here is derived from an EMBL/GenBank/DDBJ whole genome shotgun (WGS) entry which is preliminary data.</text>
</comment>
<proteinExistence type="predicted"/>
<gene>
    <name evidence="2" type="ORF">Lspi_2157</name>
</gene>
<dbReference type="OrthoDB" id="5648626at2"/>
<name>A0A0W0YXC5_LEGSP</name>
<evidence type="ECO:0000313" key="3">
    <source>
        <dbReference type="Proteomes" id="UP000054877"/>
    </source>
</evidence>
<dbReference type="RefSeq" id="WP_058484076.1">
    <property type="nucleotide sequence ID" value="NZ_CAAAII010000010.1"/>
</dbReference>
<evidence type="ECO:0000256" key="1">
    <source>
        <dbReference type="SAM" id="SignalP"/>
    </source>
</evidence>
<keyword evidence="3" id="KW-1185">Reference proteome</keyword>
<reference evidence="2 3" key="1">
    <citation type="submission" date="2015-11" db="EMBL/GenBank/DDBJ databases">
        <title>Genomic analysis of 38 Legionella species identifies large and diverse effector repertoires.</title>
        <authorList>
            <person name="Burstein D."/>
            <person name="Amaro F."/>
            <person name="Zusman T."/>
            <person name="Lifshitz Z."/>
            <person name="Cohen O."/>
            <person name="Gilbert J.A."/>
            <person name="Pupko T."/>
            <person name="Shuman H.A."/>
            <person name="Segal G."/>
        </authorList>
    </citation>
    <scope>NUCLEOTIDE SEQUENCE [LARGE SCALE GENOMIC DNA]</scope>
    <source>
        <strain evidence="2 3">Mt.St.Helens-9</strain>
    </source>
</reference>
<dbReference type="Proteomes" id="UP000054877">
    <property type="component" value="Unassembled WGS sequence"/>
</dbReference>
<keyword evidence="1" id="KW-0732">Signal</keyword>
<organism evidence="2 3">
    <name type="scientific">Legionella spiritensis</name>
    <dbReference type="NCBI Taxonomy" id="452"/>
    <lineage>
        <taxon>Bacteria</taxon>
        <taxon>Pseudomonadati</taxon>
        <taxon>Pseudomonadota</taxon>
        <taxon>Gammaproteobacteria</taxon>
        <taxon>Legionellales</taxon>
        <taxon>Legionellaceae</taxon>
        <taxon>Legionella</taxon>
    </lineage>
</organism>
<feature type="chain" id="PRO_5006918069" evidence="1">
    <location>
        <begin position="26"/>
        <end position="335"/>
    </location>
</feature>
<feature type="signal peptide" evidence="1">
    <location>
        <begin position="1"/>
        <end position="25"/>
    </location>
</feature>
<dbReference type="PATRIC" id="fig|452.5.peg.2374"/>